<dbReference type="Proteomes" id="UP001162501">
    <property type="component" value="Chromosome 11"/>
</dbReference>
<protein>
    <submittedName>
        <fullName evidence="1">Uncharacterized protein</fullName>
    </submittedName>
</protein>
<name>A0AC59Y9Z9_RANTA</name>
<organism evidence="1 2">
    <name type="scientific">Rangifer tarandus platyrhynchus</name>
    <name type="common">Svalbard reindeer</name>
    <dbReference type="NCBI Taxonomy" id="3082113"/>
    <lineage>
        <taxon>Eukaryota</taxon>
        <taxon>Metazoa</taxon>
        <taxon>Chordata</taxon>
        <taxon>Craniata</taxon>
        <taxon>Vertebrata</taxon>
        <taxon>Euteleostomi</taxon>
        <taxon>Mammalia</taxon>
        <taxon>Eutheria</taxon>
        <taxon>Laurasiatheria</taxon>
        <taxon>Artiodactyla</taxon>
        <taxon>Ruminantia</taxon>
        <taxon>Pecora</taxon>
        <taxon>Cervidae</taxon>
        <taxon>Odocoileinae</taxon>
        <taxon>Rangifer</taxon>
    </lineage>
</organism>
<proteinExistence type="predicted"/>
<gene>
    <name evidence="1" type="ORF">MRATA1EN22A_LOCUS3578</name>
</gene>
<reference evidence="1" key="2">
    <citation type="submission" date="2025-03" db="EMBL/GenBank/DDBJ databases">
        <authorList>
            <consortium name="ELIXIR-Norway"/>
            <consortium name="Elixir Norway"/>
        </authorList>
    </citation>
    <scope>NUCLEOTIDE SEQUENCE</scope>
</reference>
<sequence length="394" mass="41812">MASRSFSDKQTERCPLGCEFWEEESSECWARPWHIGWDAWGGGERPVCSSTYMAALMEQVQEHTALDLTDPSSATSPAAGKDGEGKGRVAGSGRWEPEQLAGAPGAVRIRGCQALASTPPRTYRAPRSPLLTLFSARLRRDKSRGGGRRGEKGAGRGKGERKFSEMMISAGRAEEKNMAKKSGRRRLSGRAGARRTPGSRRAPYPIGLSEGGGGGWFPTSTASCEPARFGGSKRGPERPTRPTRPGPPPARGAGCSGASVAGPACLSRRVSPKAGASCLRGTHAGVEDSRRGEDFFSPPGSRRVARSPQAAGSGGNRKEPPVRKAPPGRDEPKDVGNRSLSPSICAQDLLRGGWPGLACWTSPPWRLPRSRAPPARCPLCPALACVRLCGQVLQ</sequence>
<evidence type="ECO:0000313" key="2">
    <source>
        <dbReference type="Proteomes" id="UP001162501"/>
    </source>
</evidence>
<reference evidence="1" key="1">
    <citation type="submission" date="2023-05" db="EMBL/GenBank/DDBJ databases">
        <authorList>
            <consortium name="ELIXIR-Norway"/>
        </authorList>
    </citation>
    <scope>NUCLEOTIDE SEQUENCE</scope>
</reference>
<dbReference type="EMBL" id="OX596095">
    <property type="protein sequence ID" value="CAM9512783.1"/>
    <property type="molecule type" value="Genomic_DNA"/>
</dbReference>
<accession>A0AC59Y9Z9</accession>
<evidence type="ECO:0000313" key="1">
    <source>
        <dbReference type="EMBL" id="CAM9512783.1"/>
    </source>
</evidence>